<sequence length="507" mass="58301">MGSLVRTPITSKTFTQNKIKMNLNNRRKFFKKVIAGLVSFSIVPKIASEATALKMKRRAEVPYFTNGFKIAEVDTNTTMLWTRLCSQAEPNPVRHERIEKVFRHPINFDENQEVSKMDGAVAGTEGMVRATVKDKRGRTVYTSSWKKATPANDFTSQIPIKDLKSGHAYQIILEAKKTDSGEVNIEQGSFSTAPGKKDKVPVLLTTSTCQYFWSFDDKTRGFHTYDSMAKLNPDFFVHTGDYIYYDKPGPLAKNFEKARHKWHAMNGWPSLRDFFKKVPIYMIKDDHDVLKDDAYLGKGPYGDLTFQDGVKIWYENVPIEDKPYRTVRWGKDLQFWMVEGREYRSPNDMEDGSEKSIWGKEQIDWFTKSVDESDATFKLLFTATPIVGPDRERKKDNHSNSNFQNEGDWLRGYLSSQENMFVVNGDRHWQYVSKDAETGLVEFGSGPVSDYHVQGWDEGDVRPEHQYLNLIGGFLSIKVDRESGEPKIRFNHRDVFGKVVNEQSFIG</sequence>
<dbReference type="SUPFAM" id="SSF56300">
    <property type="entry name" value="Metallo-dependent phosphatases"/>
    <property type="match status" value="1"/>
</dbReference>
<dbReference type="PATRIC" id="fig|641524.5.peg.3989"/>
<proteinExistence type="predicted"/>
<dbReference type="PANTHER" id="PTHR43606:SF1">
    <property type="entry name" value="PHOD-LIKE PHOSPHATASE METALLOPHOSPHATASE DOMAIN-CONTAINING PROTEIN"/>
    <property type="match status" value="1"/>
</dbReference>
<gene>
    <name evidence="2" type="ORF">ADICYQ_4021</name>
</gene>
<dbReference type="Proteomes" id="UP000014974">
    <property type="component" value="Unassembled WGS sequence"/>
</dbReference>
<dbReference type="EC" id="3.1.3.1" evidence="2"/>
<dbReference type="InterPro" id="IPR052900">
    <property type="entry name" value="Phospholipid_Metab_Enz"/>
</dbReference>
<feature type="domain" description="PhoD-like phosphatase metallophosphatase" evidence="1">
    <location>
        <begin position="207"/>
        <end position="452"/>
    </location>
</feature>
<dbReference type="Gene3D" id="3.60.21.70">
    <property type="entry name" value="PhoD-like phosphatase"/>
    <property type="match status" value="1"/>
</dbReference>
<dbReference type="InterPro" id="IPR018946">
    <property type="entry name" value="PhoD-like_MPP"/>
</dbReference>
<name>S7V9K4_9BACT</name>
<dbReference type="InterPro" id="IPR038607">
    <property type="entry name" value="PhoD-like_sf"/>
</dbReference>
<evidence type="ECO:0000259" key="1">
    <source>
        <dbReference type="Pfam" id="PF09423"/>
    </source>
</evidence>
<organism evidence="2 3">
    <name type="scientific">Cyclobacterium qasimii M12-11B</name>
    <dbReference type="NCBI Taxonomy" id="641524"/>
    <lineage>
        <taxon>Bacteria</taxon>
        <taxon>Pseudomonadati</taxon>
        <taxon>Bacteroidota</taxon>
        <taxon>Cytophagia</taxon>
        <taxon>Cytophagales</taxon>
        <taxon>Cyclobacteriaceae</taxon>
        <taxon>Cyclobacterium</taxon>
    </lineage>
</organism>
<keyword evidence="2" id="KW-0378">Hydrolase</keyword>
<dbReference type="eggNOG" id="COG3540">
    <property type="taxonomic scope" value="Bacteria"/>
</dbReference>
<evidence type="ECO:0000313" key="2">
    <source>
        <dbReference type="EMBL" id="EPR66945.1"/>
    </source>
</evidence>
<dbReference type="STRING" id="641524.ADICYQ_4021"/>
<dbReference type="AlphaFoldDB" id="S7V9K4"/>
<dbReference type="InterPro" id="IPR029052">
    <property type="entry name" value="Metallo-depent_PP-like"/>
</dbReference>
<accession>S7V9K4</accession>
<dbReference type="Pfam" id="PF09423">
    <property type="entry name" value="PhoD"/>
    <property type="match status" value="1"/>
</dbReference>
<dbReference type="GO" id="GO:0004035">
    <property type="term" value="F:alkaline phosphatase activity"/>
    <property type="evidence" value="ECO:0007669"/>
    <property type="project" value="UniProtKB-EC"/>
</dbReference>
<evidence type="ECO:0000313" key="3">
    <source>
        <dbReference type="Proteomes" id="UP000014974"/>
    </source>
</evidence>
<reference evidence="2 3" key="1">
    <citation type="journal article" date="2013" name="Genome Announc.">
        <title>Draft Genome Sequence of Cyclobacterium qasimii Strain M12-11BT, Isolated from Arctic Marine Sediment.</title>
        <authorList>
            <person name="Shivaji S."/>
            <person name="Ara S."/>
            <person name="Singh A."/>
            <person name="Kumar Pinnaka A."/>
        </authorList>
    </citation>
    <scope>NUCLEOTIDE SEQUENCE [LARGE SCALE GENOMIC DNA]</scope>
    <source>
        <strain evidence="2 3">M12-11B</strain>
    </source>
</reference>
<comment type="caution">
    <text evidence="2">The sequence shown here is derived from an EMBL/GenBank/DDBJ whole genome shotgun (WGS) entry which is preliminary data.</text>
</comment>
<dbReference type="EMBL" id="ATNM01000137">
    <property type="protein sequence ID" value="EPR66945.1"/>
    <property type="molecule type" value="Genomic_DNA"/>
</dbReference>
<dbReference type="PANTHER" id="PTHR43606">
    <property type="entry name" value="PHOSPHATASE, PUTATIVE (AFU_ORTHOLOGUE AFUA_6G08710)-RELATED"/>
    <property type="match status" value="1"/>
</dbReference>
<protein>
    <submittedName>
        <fullName evidence="2">Alkaline phosphatase</fullName>
        <ecNumber evidence="2">3.1.3.1</ecNumber>
    </submittedName>
</protein>